<keyword evidence="1" id="KW-0732">Signal</keyword>
<organism evidence="3 4">
    <name type="scientific">Litorisediminicola beolgyonensis</name>
    <dbReference type="NCBI Taxonomy" id="1173614"/>
    <lineage>
        <taxon>Bacteria</taxon>
        <taxon>Pseudomonadati</taxon>
        <taxon>Pseudomonadota</taxon>
        <taxon>Alphaproteobacteria</taxon>
        <taxon>Rhodobacterales</taxon>
        <taxon>Paracoccaceae</taxon>
        <taxon>Litorisediminicola</taxon>
    </lineage>
</organism>
<feature type="domain" description="SCP" evidence="2">
    <location>
        <begin position="57"/>
        <end position="155"/>
    </location>
</feature>
<reference evidence="4" key="1">
    <citation type="journal article" date="2019" name="Int. J. Syst. Evol. Microbiol.">
        <title>The Global Catalogue of Microorganisms (GCM) 10K type strain sequencing project: providing services to taxonomists for standard genome sequencing and annotation.</title>
        <authorList>
            <consortium name="The Broad Institute Genomics Platform"/>
            <consortium name="The Broad Institute Genome Sequencing Center for Infectious Disease"/>
            <person name="Wu L."/>
            <person name="Ma J."/>
        </authorList>
    </citation>
    <scope>NUCLEOTIDE SEQUENCE [LARGE SCALE GENOMIC DNA]</scope>
    <source>
        <strain evidence="4">CCUG 62953</strain>
    </source>
</reference>
<protein>
    <submittedName>
        <fullName evidence="3">CAP domain-containing protein</fullName>
    </submittedName>
</protein>
<dbReference type="SUPFAM" id="SSF55797">
    <property type="entry name" value="PR-1-like"/>
    <property type="match status" value="1"/>
</dbReference>
<accession>A0ABW3ZNK8</accession>
<dbReference type="Proteomes" id="UP001597135">
    <property type="component" value="Unassembled WGS sequence"/>
</dbReference>
<dbReference type="PROSITE" id="PS51257">
    <property type="entry name" value="PROKAR_LIPOPROTEIN"/>
    <property type="match status" value="1"/>
</dbReference>
<dbReference type="Gene3D" id="3.40.33.10">
    <property type="entry name" value="CAP"/>
    <property type="match status" value="1"/>
</dbReference>
<dbReference type="InterPro" id="IPR014044">
    <property type="entry name" value="CAP_dom"/>
</dbReference>
<gene>
    <name evidence="3" type="ORF">ACFQ4E_18375</name>
</gene>
<name>A0ABW3ZNK8_9RHOB</name>
<dbReference type="InterPro" id="IPR035940">
    <property type="entry name" value="CAP_sf"/>
</dbReference>
<dbReference type="Pfam" id="PF00188">
    <property type="entry name" value="CAP"/>
    <property type="match status" value="1"/>
</dbReference>
<dbReference type="CDD" id="cd05379">
    <property type="entry name" value="CAP_bacterial"/>
    <property type="match status" value="1"/>
</dbReference>
<dbReference type="EMBL" id="JBHTMU010000048">
    <property type="protein sequence ID" value="MFD1344402.1"/>
    <property type="molecule type" value="Genomic_DNA"/>
</dbReference>
<feature type="chain" id="PRO_5045339751" evidence="1">
    <location>
        <begin position="18"/>
        <end position="170"/>
    </location>
</feature>
<evidence type="ECO:0000259" key="2">
    <source>
        <dbReference type="Pfam" id="PF00188"/>
    </source>
</evidence>
<evidence type="ECO:0000313" key="4">
    <source>
        <dbReference type="Proteomes" id="UP001597135"/>
    </source>
</evidence>
<keyword evidence="4" id="KW-1185">Reference proteome</keyword>
<dbReference type="RefSeq" id="WP_386805981.1">
    <property type="nucleotide sequence ID" value="NZ_JBHTMU010000048.1"/>
</dbReference>
<dbReference type="PANTHER" id="PTHR31157:SF1">
    <property type="entry name" value="SCP DOMAIN-CONTAINING PROTEIN"/>
    <property type="match status" value="1"/>
</dbReference>
<feature type="signal peptide" evidence="1">
    <location>
        <begin position="1"/>
        <end position="17"/>
    </location>
</feature>
<sequence>MRTAVLLLGLLMTAACAPVGSPIVVPEPTVGGQTGVAIAGDAKFRDPDAGRTRAGSVNAYRAERGRPPLRRSAVLDRIAAGHATDMARNRFFNHTGSDGSRVGDRARRQGYAFCQISENLALAEGGEAAAVRLWSTSAGHRRTMLRRDVDEYGLAQRGAYLVLVTGRDGC</sequence>
<dbReference type="PANTHER" id="PTHR31157">
    <property type="entry name" value="SCP DOMAIN-CONTAINING PROTEIN"/>
    <property type="match status" value="1"/>
</dbReference>
<evidence type="ECO:0000313" key="3">
    <source>
        <dbReference type="EMBL" id="MFD1344402.1"/>
    </source>
</evidence>
<comment type="caution">
    <text evidence="3">The sequence shown here is derived from an EMBL/GenBank/DDBJ whole genome shotgun (WGS) entry which is preliminary data.</text>
</comment>
<proteinExistence type="predicted"/>
<evidence type="ECO:0000256" key="1">
    <source>
        <dbReference type="SAM" id="SignalP"/>
    </source>
</evidence>